<feature type="region of interest" description="Disordered" evidence="1">
    <location>
        <begin position="39"/>
        <end position="78"/>
    </location>
</feature>
<feature type="region of interest" description="Disordered" evidence="1">
    <location>
        <begin position="1"/>
        <end position="26"/>
    </location>
</feature>
<feature type="compositionally biased region" description="Polar residues" evidence="1">
    <location>
        <begin position="58"/>
        <end position="78"/>
    </location>
</feature>
<feature type="compositionally biased region" description="Low complexity" evidence="1">
    <location>
        <begin position="216"/>
        <end position="231"/>
    </location>
</feature>
<reference evidence="2 3" key="1">
    <citation type="submission" date="2018-12" db="EMBL/GenBank/DDBJ databases">
        <title>Draft genome sequence of Embleya hyalina NBRC 13850T.</title>
        <authorList>
            <person name="Komaki H."/>
            <person name="Hosoyama A."/>
            <person name="Kimura A."/>
            <person name="Ichikawa N."/>
            <person name="Tamura T."/>
        </authorList>
    </citation>
    <scope>NUCLEOTIDE SEQUENCE [LARGE SCALE GENOMIC DNA]</scope>
    <source>
        <strain evidence="2 3">NBRC 13850</strain>
    </source>
</reference>
<dbReference type="Proteomes" id="UP000286931">
    <property type="component" value="Unassembled WGS sequence"/>
</dbReference>
<feature type="compositionally biased region" description="Low complexity" evidence="1">
    <location>
        <begin position="17"/>
        <end position="26"/>
    </location>
</feature>
<evidence type="ECO:0000313" key="3">
    <source>
        <dbReference type="Proteomes" id="UP000286931"/>
    </source>
</evidence>
<keyword evidence="3" id="KW-1185">Reference proteome</keyword>
<dbReference type="AlphaFoldDB" id="A0A401Z704"/>
<protein>
    <submittedName>
        <fullName evidence="2">Uncharacterized protein</fullName>
    </submittedName>
</protein>
<feature type="region of interest" description="Disordered" evidence="1">
    <location>
        <begin position="196"/>
        <end position="311"/>
    </location>
</feature>
<sequence>MRADTTHGRTPPIPGTSGAAGVASAASAGASSRTTCAFVPLIPNDDTPARRTRPPAGQATSSANTSTRPADQSTCGVGSSTCNVRGNTPCRNANTILITPATPAAAWVCPMFDFTDPNHNGRSTGRSRPYVANNACASIGSPSVVPVPCASTASTSPVDNPALSNACRITRCCDGPFGAVNPFDAPSWFTADPRTTANTECPWRRASDNRSTSTRPMPSAAPIPSAAAANALQRPSGDRPRWRENSTKNSVVAIAVTPPARARSHSPDRSAFAARCSATRDDEHAVSILTAGPSRPRTYETRPDAMLAELP</sequence>
<proteinExistence type="predicted"/>
<evidence type="ECO:0000313" key="2">
    <source>
        <dbReference type="EMBL" id="GCE02634.1"/>
    </source>
</evidence>
<evidence type="ECO:0000256" key="1">
    <source>
        <dbReference type="SAM" id="MobiDB-lite"/>
    </source>
</evidence>
<accession>A0A401Z704</accession>
<feature type="compositionally biased region" description="Basic and acidic residues" evidence="1">
    <location>
        <begin position="236"/>
        <end position="246"/>
    </location>
</feature>
<gene>
    <name evidence="2" type="ORF">EHYA_10411</name>
</gene>
<comment type="caution">
    <text evidence="2">The sequence shown here is derived from an EMBL/GenBank/DDBJ whole genome shotgun (WGS) entry which is preliminary data.</text>
</comment>
<dbReference type="EMBL" id="BIFH01000072">
    <property type="protein sequence ID" value="GCE02634.1"/>
    <property type="molecule type" value="Genomic_DNA"/>
</dbReference>
<organism evidence="2 3">
    <name type="scientific">Embleya hyalina</name>
    <dbReference type="NCBI Taxonomy" id="516124"/>
    <lineage>
        <taxon>Bacteria</taxon>
        <taxon>Bacillati</taxon>
        <taxon>Actinomycetota</taxon>
        <taxon>Actinomycetes</taxon>
        <taxon>Kitasatosporales</taxon>
        <taxon>Streptomycetaceae</taxon>
        <taxon>Embleya</taxon>
    </lineage>
</organism>
<name>A0A401Z704_9ACTN</name>